<accession>A0A4D9ESH5</accession>
<dbReference type="Proteomes" id="UP000297703">
    <property type="component" value="Unassembled WGS sequence"/>
</dbReference>
<name>A0A4D9ESH5_9SAUR</name>
<sequence length="120" mass="14037">MIQELRRFLPYILGHKWHLNPAGLDLEPLLILRKKNHIGLKALKNWEIRLELFMGDLQRCWKDGHYSIQIPPTYTRYSGVSFQVCGVCFVGLIHPIVFSSENTARENLYLAEIRKFKSPV</sequence>
<organism evidence="1 2">
    <name type="scientific">Platysternon megacephalum</name>
    <name type="common">big-headed turtle</name>
    <dbReference type="NCBI Taxonomy" id="55544"/>
    <lineage>
        <taxon>Eukaryota</taxon>
        <taxon>Metazoa</taxon>
        <taxon>Chordata</taxon>
        <taxon>Craniata</taxon>
        <taxon>Vertebrata</taxon>
        <taxon>Euteleostomi</taxon>
        <taxon>Archelosauria</taxon>
        <taxon>Testudinata</taxon>
        <taxon>Testudines</taxon>
        <taxon>Cryptodira</taxon>
        <taxon>Durocryptodira</taxon>
        <taxon>Testudinoidea</taxon>
        <taxon>Platysternidae</taxon>
        <taxon>Platysternon</taxon>
    </lineage>
</organism>
<dbReference type="AlphaFoldDB" id="A0A4D9ESH5"/>
<keyword evidence="2" id="KW-1185">Reference proteome</keyword>
<evidence type="ECO:0000313" key="1">
    <source>
        <dbReference type="EMBL" id="TFK12115.1"/>
    </source>
</evidence>
<proteinExistence type="predicted"/>
<gene>
    <name evidence="1" type="ORF">DR999_PMT04558</name>
</gene>
<dbReference type="EMBL" id="QXTE01000025">
    <property type="protein sequence ID" value="TFK12115.1"/>
    <property type="molecule type" value="Genomic_DNA"/>
</dbReference>
<reference evidence="1 2" key="1">
    <citation type="submission" date="2019-04" db="EMBL/GenBank/DDBJ databases">
        <title>Draft genome of the big-headed turtle Platysternon megacephalum.</title>
        <authorList>
            <person name="Gong S."/>
        </authorList>
    </citation>
    <scope>NUCLEOTIDE SEQUENCE [LARGE SCALE GENOMIC DNA]</scope>
    <source>
        <strain evidence="1">DO16091913</strain>
        <tissue evidence="1">Muscle</tissue>
    </source>
</reference>
<protein>
    <submittedName>
        <fullName evidence="1">Proactivator polypeptide-like</fullName>
    </submittedName>
</protein>
<reference evidence="1 2" key="2">
    <citation type="submission" date="2019-04" db="EMBL/GenBank/DDBJ databases">
        <title>The genome sequence of big-headed turtle.</title>
        <authorList>
            <person name="Gong S."/>
        </authorList>
    </citation>
    <scope>NUCLEOTIDE SEQUENCE [LARGE SCALE GENOMIC DNA]</scope>
    <source>
        <strain evidence="1">DO16091913</strain>
        <tissue evidence="1">Muscle</tissue>
    </source>
</reference>
<evidence type="ECO:0000313" key="2">
    <source>
        <dbReference type="Proteomes" id="UP000297703"/>
    </source>
</evidence>
<comment type="caution">
    <text evidence="1">The sequence shown here is derived from an EMBL/GenBank/DDBJ whole genome shotgun (WGS) entry which is preliminary data.</text>
</comment>